<dbReference type="InterPro" id="IPR009003">
    <property type="entry name" value="Peptidase_S1_PA"/>
</dbReference>
<gene>
    <name evidence="10" type="ORF">NQ317_007442</name>
</gene>
<feature type="compositionally biased region" description="Basic and acidic residues" evidence="7">
    <location>
        <begin position="269"/>
        <end position="279"/>
    </location>
</feature>
<evidence type="ECO:0000256" key="2">
    <source>
        <dbReference type="ARBA" id="ARBA00022670"/>
    </source>
</evidence>
<dbReference type="InterPro" id="IPR001314">
    <property type="entry name" value="Peptidase_S1A"/>
</dbReference>
<evidence type="ECO:0000313" key="11">
    <source>
        <dbReference type="Proteomes" id="UP001162164"/>
    </source>
</evidence>
<feature type="domain" description="Peptidase S1" evidence="9">
    <location>
        <begin position="29"/>
        <end position="251"/>
    </location>
</feature>
<evidence type="ECO:0000256" key="8">
    <source>
        <dbReference type="SAM" id="SignalP"/>
    </source>
</evidence>
<evidence type="ECO:0000259" key="9">
    <source>
        <dbReference type="PROSITE" id="PS50240"/>
    </source>
</evidence>
<evidence type="ECO:0000256" key="6">
    <source>
        <dbReference type="RuleBase" id="RU363034"/>
    </source>
</evidence>
<dbReference type="InterPro" id="IPR033116">
    <property type="entry name" value="TRYPSIN_SER"/>
</dbReference>
<dbReference type="Gene3D" id="2.40.10.10">
    <property type="entry name" value="Trypsin-like serine proteases"/>
    <property type="match status" value="1"/>
</dbReference>
<keyword evidence="3 6" id="KW-0378">Hydrolase</keyword>
<dbReference type="PROSITE" id="PS00134">
    <property type="entry name" value="TRYPSIN_HIS"/>
    <property type="match status" value="1"/>
</dbReference>
<comment type="similarity">
    <text evidence="1">Belongs to the peptidase S1 family.</text>
</comment>
<accession>A0ABQ9JHJ4</accession>
<proteinExistence type="inferred from homology"/>
<evidence type="ECO:0000256" key="5">
    <source>
        <dbReference type="ARBA" id="ARBA00023157"/>
    </source>
</evidence>
<feature type="chain" id="PRO_5046891115" description="Peptidase S1 domain-containing protein" evidence="8">
    <location>
        <begin position="17"/>
        <end position="291"/>
    </location>
</feature>
<feature type="region of interest" description="Disordered" evidence="7">
    <location>
        <begin position="256"/>
        <end position="291"/>
    </location>
</feature>
<evidence type="ECO:0000256" key="3">
    <source>
        <dbReference type="ARBA" id="ARBA00022801"/>
    </source>
</evidence>
<keyword evidence="2 6" id="KW-0645">Protease</keyword>
<dbReference type="EMBL" id="JAPWTJ010000557">
    <property type="protein sequence ID" value="KAJ8977367.1"/>
    <property type="molecule type" value="Genomic_DNA"/>
</dbReference>
<dbReference type="Pfam" id="PF00089">
    <property type="entry name" value="Trypsin"/>
    <property type="match status" value="1"/>
</dbReference>
<dbReference type="PROSITE" id="PS50240">
    <property type="entry name" value="TRYPSIN_DOM"/>
    <property type="match status" value="1"/>
</dbReference>
<dbReference type="CDD" id="cd00190">
    <property type="entry name" value="Tryp_SPc"/>
    <property type="match status" value="1"/>
</dbReference>
<dbReference type="SUPFAM" id="SSF50494">
    <property type="entry name" value="Trypsin-like serine proteases"/>
    <property type="match status" value="1"/>
</dbReference>
<dbReference type="SMART" id="SM00020">
    <property type="entry name" value="Tryp_SPc"/>
    <property type="match status" value="1"/>
</dbReference>
<feature type="signal peptide" evidence="8">
    <location>
        <begin position="1"/>
        <end position="16"/>
    </location>
</feature>
<dbReference type="InterPro" id="IPR043504">
    <property type="entry name" value="Peptidase_S1_PA_chymotrypsin"/>
</dbReference>
<dbReference type="PANTHER" id="PTHR24276">
    <property type="entry name" value="POLYSERASE-RELATED"/>
    <property type="match status" value="1"/>
</dbReference>
<reference evidence="10" key="1">
    <citation type="journal article" date="2023" name="Insect Mol. Biol.">
        <title>Genome sequencing provides insights into the evolution of gene families encoding plant cell wall-degrading enzymes in longhorned beetles.</title>
        <authorList>
            <person name="Shin N.R."/>
            <person name="Okamura Y."/>
            <person name="Kirsch R."/>
            <person name="Pauchet Y."/>
        </authorList>
    </citation>
    <scope>NUCLEOTIDE SEQUENCE</scope>
    <source>
        <strain evidence="10">MMC_N1</strain>
    </source>
</reference>
<name>A0ABQ9JHJ4_9CUCU</name>
<organism evidence="10 11">
    <name type="scientific">Molorchus minor</name>
    <dbReference type="NCBI Taxonomy" id="1323400"/>
    <lineage>
        <taxon>Eukaryota</taxon>
        <taxon>Metazoa</taxon>
        <taxon>Ecdysozoa</taxon>
        <taxon>Arthropoda</taxon>
        <taxon>Hexapoda</taxon>
        <taxon>Insecta</taxon>
        <taxon>Pterygota</taxon>
        <taxon>Neoptera</taxon>
        <taxon>Endopterygota</taxon>
        <taxon>Coleoptera</taxon>
        <taxon>Polyphaga</taxon>
        <taxon>Cucujiformia</taxon>
        <taxon>Chrysomeloidea</taxon>
        <taxon>Cerambycidae</taxon>
        <taxon>Lamiinae</taxon>
        <taxon>Monochamini</taxon>
        <taxon>Molorchus</taxon>
    </lineage>
</organism>
<keyword evidence="11" id="KW-1185">Reference proteome</keyword>
<dbReference type="InterPro" id="IPR001254">
    <property type="entry name" value="Trypsin_dom"/>
</dbReference>
<evidence type="ECO:0000256" key="1">
    <source>
        <dbReference type="ARBA" id="ARBA00007664"/>
    </source>
</evidence>
<comment type="caution">
    <text evidence="10">The sequence shown here is derived from an EMBL/GenBank/DDBJ whole genome shotgun (WGS) entry which is preliminary data.</text>
</comment>
<protein>
    <recommendedName>
        <fullName evidence="9">Peptidase S1 domain-containing protein</fullName>
    </recommendedName>
</protein>
<dbReference type="PRINTS" id="PR00722">
    <property type="entry name" value="CHYMOTRYPSIN"/>
</dbReference>
<dbReference type="InterPro" id="IPR050430">
    <property type="entry name" value="Peptidase_S1"/>
</dbReference>
<evidence type="ECO:0000256" key="7">
    <source>
        <dbReference type="SAM" id="MobiDB-lite"/>
    </source>
</evidence>
<keyword evidence="5" id="KW-1015">Disulfide bond</keyword>
<keyword evidence="4 6" id="KW-0720">Serine protease</keyword>
<dbReference type="PANTHER" id="PTHR24276:SF91">
    <property type="entry name" value="AT26814P-RELATED"/>
    <property type="match status" value="1"/>
</dbReference>
<dbReference type="Proteomes" id="UP001162164">
    <property type="component" value="Unassembled WGS sequence"/>
</dbReference>
<evidence type="ECO:0000256" key="4">
    <source>
        <dbReference type="ARBA" id="ARBA00022825"/>
    </source>
</evidence>
<sequence>MSNILILLTALGTVWGWPSLRVPDSGGRIVGGHDADIKDYPYQLALLLYNQHYCGAVIVAPKWALTAAHCVDHGLYSTLAVRAGSSSKSSGGQVVRVANVTMHPLYNISTANYDFAVLELAESITAEDAAAIPLPEANTPVEEGQVAVVTGWGTLTYQGTTPEILQVVEVPVVGTESCRRSYGSLLTESMFCAGLEEGGKDACQGDSGGPIAIDGHLAGLVSWGSICAYPNRPGVYADVAYVMEWILEQIDETQVGPQPAPELALEPELDSKPESKPEPEPGSISNFKLHF</sequence>
<dbReference type="InterPro" id="IPR018114">
    <property type="entry name" value="TRYPSIN_HIS"/>
</dbReference>
<dbReference type="PROSITE" id="PS00135">
    <property type="entry name" value="TRYPSIN_SER"/>
    <property type="match status" value="1"/>
</dbReference>
<evidence type="ECO:0000313" key="10">
    <source>
        <dbReference type="EMBL" id="KAJ8977367.1"/>
    </source>
</evidence>
<keyword evidence="8" id="KW-0732">Signal</keyword>